<feature type="transmembrane region" description="Helical" evidence="1">
    <location>
        <begin position="375"/>
        <end position="397"/>
    </location>
</feature>
<feature type="transmembrane region" description="Helical" evidence="1">
    <location>
        <begin position="321"/>
        <end position="339"/>
    </location>
</feature>
<protein>
    <recommendedName>
        <fullName evidence="4">DUF1109 domain-containing protein</fullName>
    </recommendedName>
</protein>
<feature type="transmembrane region" description="Helical" evidence="1">
    <location>
        <begin position="219"/>
        <end position="237"/>
    </location>
</feature>
<proteinExistence type="predicted"/>
<evidence type="ECO:0008006" key="4">
    <source>
        <dbReference type="Google" id="ProtNLM"/>
    </source>
</evidence>
<dbReference type="KEGG" id="nai:NECAME_17657"/>
<evidence type="ECO:0000313" key="2">
    <source>
        <dbReference type="EMBL" id="ETN82703.1"/>
    </source>
</evidence>
<reference evidence="3" key="1">
    <citation type="journal article" date="2014" name="Nat. Genet.">
        <title>Genome of the human hookworm Necator americanus.</title>
        <authorList>
            <person name="Tang Y.T."/>
            <person name="Gao X."/>
            <person name="Rosa B.A."/>
            <person name="Abubucker S."/>
            <person name="Hallsworth-Pepin K."/>
            <person name="Martin J."/>
            <person name="Tyagi R."/>
            <person name="Heizer E."/>
            <person name="Zhang X."/>
            <person name="Bhonagiri-Palsikar V."/>
            <person name="Minx P."/>
            <person name="Warren W.C."/>
            <person name="Wang Q."/>
            <person name="Zhan B."/>
            <person name="Hotez P.J."/>
            <person name="Sternberg P.W."/>
            <person name="Dougall A."/>
            <person name="Gaze S.T."/>
            <person name="Mulvenna J."/>
            <person name="Sotillo J."/>
            <person name="Ranganathan S."/>
            <person name="Rabelo E.M."/>
            <person name="Wilson R.K."/>
            <person name="Felgner P.L."/>
            <person name="Bethony J."/>
            <person name="Hawdon J.M."/>
            <person name="Gasser R.B."/>
            <person name="Loukas A."/>
            <person name="Mitreva M."/>
        </authorList>
    </citation>
    <scope>NUCLEOTIDE SEQUENCE [LARGE SCALE GENOMIC DNA]</scope>
</reference>
<dbReference type="Proteomes" id="UP000053676">
    <property type="component" value="Unassembled WGS sequence"/>
</dbReference>
<keyword evidence="1" id="KW-0472">Membrane</keyword>
<dbReference type="EMBL" id="KI658406">
    <property type="protein sequence ID" value="ETN82703.1"/>
    <property type="molecule type" value="Genomic_DNA"/>
</dbReference>
<sequence>MNPDLAAPEGVVATYGKGVVRRYNVYRNNVTAALPGKPRAHNRACTALHRTARAADACAARVALRTGRAVLEIRHPQMARIPAAQRHGHLSLHGRVQAPSAGRPVSVSRTGRVCVPVRLWRSVVPGAARARTRHALRRRGLAADDLYHRADRAGRLAYPHHVGGHGARYCRMGSWRNIDRLPAWGPRAPVMKTRDLVSQLASEASPVEHDAVPRLLNRALIRGLAGSAALLVALYGVRSDMPELILTTMFWVRLAFPLAVVATAMKLAERLGRPGAPIKLASFAVALPIATMLFSAGSILLATPPGYRLQLMLGTTWRTTTASIVLLSLPSLAAMMLAMKQLAPTHLALAGAGSGLLAGAQGLLVYSLYCSEMAIPFWGVWYVLAIIVTTAVGAVIAPRCLRW</sequence>
<feature type="transmembrane region" description="Helical" evidence="1">
    <location>
        <begin position="249"/>
        <end position="268"/>
    </location>
</feature>
<feature type="transmembrane region" description="Helical" evidence="1">
    <location>
        <begin position="280"/>
        <end position="301"/>
    </location>
</feature>
<keyword evidence="3" id="KW-1185">Reference proteome</keyword>
<evidence type="ECO:0000313" key="3">
    <source>
        <dbReference type="Proteomes" id="UP000053676"/>
    </source>
</evidence>
<keyword evidence="1" id="KW-1133">Transmembrane helix</keyword>
<feature type="transmembrane region" description="Helical" evidence="1">
    <location>
        <begin position="346"/>
        <end position="369"/>
    </location>
</feature>
<dbReference type="InterPro" id="IPR009495">
    <property type="entry name" value="NrsF"/>
</dbReference>
<accession>W2TLR3</accession>
<gene>
    <name evidence="2" type="ORF">NECAME_17657</name>
</gene>
<organism evidence="2 3">
    <name type="scientific">Necator americanus</name>
    <name type="common">Human hookworm</name>
    <dbReference type="NCBI Taxonomy" id="51031"/>
    <lineage>
        <taxon>Eukaryota</taxon>
        <taxon>Metazoa</taxon>
        <taxon>Ecdysozoa</taxon>
        <taxon>Nematoda</taxon>
        <taxon>Chromadorea</taxon>
        <taxon>Rhabditida</taxon>
        <taxon>Rhabditina</taxon>
        <taxon>Rhabditomorpha</taxon>
        <taxon>Strongyloidea</taxon>
        <taxon>Ancylostomatidae</taxon>
        <taxon>Bunostominae</taxon>
        <taxon>Necator</taxon>
    </lineage>
</organism>
<name>W2TLR3_NECAM</name>
<keyword evidence="1" id="KW-0812">Transmembrane</keyword>
<dbReference type="Pfam" id="PF06532">
    <property type="entry name" value="NrsF"/>
    <property type="match status" value="1"/>
</dbReference>
<evidence type="ECO:0000256" key="1">
    <source>
        <dbReference type="SAM" id="Phobius"/>
    </source>
</evidence>
<dbReference type="AlphaFoldDB" id="W2TLR3"/>